<proteinExistence type="predicted"/>
<protein>
    <submittedName>
        <fullName evidence="2">Uncharacterized protein</fullName>
    </submittedName>
</protein>
<sequence>MPLALKYKLLGSAIFVVGANSTAVPFVWKSKGEEFRSLLKENVSTTSNNENEILKSSPQEDKLKFQQINSDHLKLNDSKEINISANTINIQVNNSEVLLIDSSGNEREIKQQFNDVTRNVKKITREVKRENNISKINEKQEEIIKKAIKELETKKQHYEQAFKKTKEYYDEKIKGAQSSICIIAQEKEYKLCYGDRSSKVTELNKEHKIALKEFLKSYIDLHENMINLQNKLNKSIRSNSEEVKKNEFKGEKENIEKILKNLKEINWDKEKTLFKGKDKSLASSFGWKEKWEDNPFNALFDTEIEWEIHMRRIIEAKKEKNNKNNLNNVFYEMNLLIATNLLKKMGQLKIEESR</sequence>
<evidence type="ECO:0000313" key="3">
    <source>
        <dbReference type="Proteomes" id="UP000017119"/>
    </source>
</evidence>
<dbReference type="Proteomes" id="UP000017119">
    <property type="component" value="Chromosome"/>
</dbReference>
<dbReference type="OrthoDB" id="10014581at2"/>
<dbReference type="PATRIC" id="fig|1403316.3.peg.65"/>
<dbReference type="EMBL" id="CP006771">
    <property type="protein sequence ID" value="AGX88857.1"/>
    <property type="molecule type" value="Genomic_DNA"/>
</dbReference>
<evidence type="ECO:0000313" key="2">
    <source>
        <dbReference type="EMBL" id="AGX88857.1"/>
    </source>
</evidence>
<feature type="coiled-coil region" evidence="1">
    <location>
        <begin position="137"/>
        <end position="168"/>
    </location>
</feature>
<reference evidence="2 3" key="1">
    <citation type="journal article" date="2013" name="Genome Announc.">
        <title>Genome Sequence of Mycoplasma parvum (Formerly Eperythrozoon parvum), a Diminutive Hemoplasma of the Pig.</title>
        <authorList>
            <person name="do Nascimento N.C."/>
            <person name="Dos Santos A.P."/>
            <person name="Chu Y."/>
            <person name="Guimaraes A.M."/>
            <person name="Pagliaro A."/>
            <person name="Messick J.B."/>
        </authorList>
    </citation>
    <scope>NUCLEOTIDE SEQUENCE [LARGE SCALE GENOMIC DNA]</scope>
    <source>
        <strain evidence="2 3">Indiana</strain>
    </source>
</reference>
<evidence type="ECO:0000256" key="1">
    <source>
        <dbReference type="SAM" id="Coils"/>
    </source>
</evidence>
<gene>
    <name evidence="2" type="ORF">PRV_00410</name>
</gene>
<keyword evidence="1" id="KW-0175">Coiled coil</keyword>
<dbReference type="AlphaFoldDB" id="U5NBU8"/>
<name>U5NBU8_9MOLU</name>
<dbReference type="HOGENOM" id="CLU_782610_0_0_14"/>
<dbReference type="RefSeq" id="WP_022768884.1">
    <property type="nucleotide sequence ID" value="NC_022575.1"/>
</dbReference>
<keyword evidence="3" id="KW-1185">Reference proteome</keyword>
<organism evidence="2 3">
    <name type="scientific">Mycoplasma parvum str. Indiana</name>
    <dbReference type="NCBI Taxonomy" id="1403316"/>
    <lineage>
        <taxon>Bacteria</taxon>
        <taxon>Bacillati</taxon>
        <taxon>Mycoplasmatota</taxon>
        <taxon>Mollicutes</taxon>
        <taxon>Mycoplasmataceae</taxon>
        <taxon>Mycoplasma</taxon>
    </lineage>
</organism>
<accession>U5NBU8</accession>
<dbReference type="KEGG" id="mpv:PRV_00410"/>